<keyword evidence="2" id="KW-1185">Reference proteome</keyword>
<feature type="non-terminal residue" evidence="1">
    <location>
        <position position="189"/>
    </location>
</feature>
<evidence type="ECO:0000313" key="1">
    <source>
        <dbReference type="EMBL" id="KIK58590.1"/>
    </source>
</evidence>
<sequence length="189" mass="21156">LPRRRGYPLWKPKPDERLPVEYRRNGVRIGDIGILNEFGGFDYLFNVCLPEDHPVNVGRVPTDFRPLQGIDEDDTVGSSREYEPGAHVPSDSANIHKTRIPVPQGQARIKGVPKQVGAGLSFSSTTTKGALLILPEGGMRIDHQKYTRFYRYAAECARSWYSYVNGPLERGAHNGSIYLVTGCDKARAW</sequence>
<feature type="non-terminal residue" evidence="1">
    <location>
        <position position="1"/>
    </location>
</feature>
<evidence type="ECO:0000313" key="2">
    <source>
        <dbReference type="Proteomes" id="UP000053593"/>
    </source>
</evidence>
<protein>
    <submittedName>
        <fullName evidence="1">Uncharacterized protein</fullName>
    </submittedName>
</protein>
<dbReference type="EMBL" id="KN834784">
    <property type="protein sequence ID" value="KIK58590.1"/>
    <property type="molecule type" value="Genomic_DNA"/>
</dbReference>
<dbReference type="Proteomes" id="UP000053593">
    <property type="component" value="Unassembled WGS sequence"/>
</dbReference>
<organism evidence="1 2">
    <name type="scientific">Collybiopsis luxurians FD-317 M1</name>
    <dbReference type="NCBI Taxonomy" id="944289"/>
    <lineage>
        <taxon>Eukaryota</taxon>
        <taxon>Fungi</taxon>
        <taxon>Dikarya</taxon>
        <taxon>Basidiomycota</taxon>
        <taxon>Agaricomycotina</taxon>
        <taxon>Agaricomycetes</taxon>
        <taxon>Agaricomycetidae</taxon>
        <taxon>Agaricales</taxon>
        <taxon>Marasmiineae</taxon>
        <taxon>Omphalotaceae</taxon>
        <taxon>Collybiopsis</taxon>
        <taxon>Collybiopsis luxurians</taxon>
    </lineage>
</organism>
<dbReference type="OrthoDB" id="3222453at2759"/>
<accession>A0A0D0B5H6</accession>
<dbReference type="HOGENOM" id="CLU_021108_5_1_1"/>
<proteinExistence type="predicted"/>
<dbReference type="AlphaFoldDB" id="A0A0D0B5H6"/>
<reference evidence="1 2" key="1">
    <citation type="submission" date="2014-04" db="EMBL/GenBank/DDBJ databases">
        <title>Evolutionary Origins and Diversification of the Mycorrhizal Mutualists.</title>
        <authorList>
            <consortium name="DOE Joint Genome Institute"/>
            <consortium name="Mycorrhizal Genomics Consortium"/>
            <person name="Kohler A."/>
            <person name="Kuo A."/>
            <person name="Nagy L.G."/>
            <person name="Floudas D."/>
            <person name="Copeland A."/>
            <person name="Barry K.W."/>
            <person name="Cichocki N."/>
            <person name="Veneault-Fourrey C."/>
            <person name="LaButti K."/>
            <person name="Lindquist E.A."/>
            <person name="Lipzen A."/>
            <person name="Lundell T."/>
            <person name="Morin E."/>
            <person name="Murat C."/>
            <person name="Riley R."/>
            <person name="Ohm R."/>
            <person name="Sun H."/>
            <person name="Tunlid A."/>
            <person name="Henrissat B."/>
            <person name="Grigoriev I.V."/>
            <person name="Hibbett D.S."/>
            <person name="Martin F."/>
        </authorList>
    </citation>
    <scope>NUCLEOTIDE SEQUENCE [LARGE SCALE GENOMIC DNA]</scope>
    <source>
        <strain evidence="1 2">FD-317 M1</strain>
    </source>
</reference>
<gene>
    <name evidence="1" type="ORF">GYMLUDRAFT_112745</name>
</gene>
<name>A0A0D0B5H6_9AGAR</name>